<feature type="transmembrane region" description="Helical" evidence="8">
    <location>
        <begin position="476"/>
        <end position="496"/>
    </location>
</feature>
<name>A0A1I3UV70_HALDA</name>
<keyword evidence="4" id="KW-1003">Cell membrane</keyword>
<organism evidence="9 10">
    <name type="scientific">Halobacillus dabanensis</name>
    <dbReference type="NCBI Taxonomy" id="240302"/>
    <lineage>
        <taxon>Bacteria</taxon>
        <taxon>Bacillati</taxon>
        <taxon>Bacillota</taxon>
        <taxon>Bacilli</taxon>
        <taxon>Bacillales</taxon>
        <taxon>Bacillaceae</taxon>
        <taxon>Halobacillus</taxon>
    </lineage>
</organism>
<dbReference type="PROSITE" id="PS01303">
    <property type="entry name" value="BCCT"/>
    <property type="match status" value="1"/>
</dbReference>
<feature type="transmembrane region" description="Helical" evidence="8">
    <location>
        <begin position="451"/>
        <end position="470"/>
    </location>
</feature>
<proteinExistence type="inferred from homology"/>
<evidence type="ECO:0000256" key="2">
    <source>
        <dbReference type="ARBA" id="ARBA00005658"/>
    </source>
</evidence>
<feature type="transmembrane region" description="Helical" evidence="8">
    <location>
        <begin position="88"/>
        <end position="108"/>
    </location>
</feature>
<dbReference type="GO" id="GO:0005886">
    <property type="term" value="C:plasma membrane"/>
    <property type="evidence" value="ECO:0007669"/>
    <property type="project" value="UniProtKB-SubCell"/>
</dbReference>
<feature type="transmembrane region" description="Helical" evidence="8">
    <location>
        <begin position="395"/>
        <end position="422"/>
    </location>
</feature>
<dbReference type="NCBIfam" id="TIGR00842">
    <property type="entry name" value="bcct"/>
    <property type="match status" value="1"/>
</dbReference>
<sequence>MKKQLMDWKTFGGALALLLFVALPLLIFPEQGKEVVLAANEIVTQKLGFLFLVVGLVLLLFLLFVGVSRYGDIKLGDKETKPEFKTGSWAAMLFTSGIGTGILYWGVIEWAYYYQGPPFGVEPGSKEAIQWASTYGFFHWGPIAWAMFAIPALPIGYMFYVKKTQVFKISEACRPVLGKYTDTWVGRLVDILFMFGLLGGGGTGLALSAPIISAGLNNLVGIPDTMMTKSIILVFCTLIFGLSAYSGLQKGIRVLSDINLWLAFILLIFIFAVGPTSFITESTGTALGRMMDNFFLMSLWAEPFNDLASFTRTGFPEGWTVFYWAWWIVYAPFVGLFIARISKGRTIRQVVFGTVLFGSLGTILFFGILGNYSMYLELSGQYPVIETLNNQGAPAAIIGTLTELPLATLAIIVFILLATIFLSTTYDSGSYVIASVVQKHVEGEPLKWNRLFWALALSILPMIFMNMGGLTTLQTISIVGGFPLLVILPILGWSFIKMVNEDRQKEKKTSEKEEHIA</sequence>
<evidence type="ECO:0000256" key="7">
    <source>
        <dbReference type="ARBA" id="ARBA00023136"/>
    </source>
</evidence>
<evidence type="ECO:0000256" key="3">
    <source>
        <dbReference type="ARBA" id="ARBA00022448"/>
    </source>
</evidence>
<comment type="similarity">
    <text evidence="2">Belongs to the BCCT transporter (TC 2.A.15) family.</text>
</comment>
<evidence type="ECO:0000256" key="8">
    <source>
        <dbReference type="SAM" id="Phobius"/>
    </source>
</evidence>
<evidence type="ECO:0000256" key="5">
    <source>
        <dbReference type="ARBA" id="ARBA00022692"/>
    </source>
</evidence>
<feature type="transmembrane region" description="Helical" evidence="8">
    <location>
        <begin position="188"/>
        <end position="211"/>
    </location>
</feature>
<evidence type="ECO:0000256" key="6">
    <source>
        <dbReference type="ARBA" id="ARBA00022989"/>
    </source>
</evidence>
<comment type="subcellular location">
    <subcellularLocation>
        <location evidence="1">Cell membrane</location>
        <topology evidence="1">Multi-pass membrane protein</topology>
    </subcellularLocation>
</comment>
<feature type="transmembrane region" description="Helical" evidence="8">
    <location>
        <begin position="260"/>
        <end position="280"/>
    </location>
</feature>
<evidence type="ECO:0000256" key="4">
    <source>
        <dbReference type="ARBA" id="ARBA00022475"/>
    </source>
</evidence>
<dbReference type="PANTHER" id="PTHR30047">
    <property type="entry name" value="HIGH-AFFINITY CHOLINE TRANSPORT PROTEIN-RELATED"/>
    <property type="match status" value="1"/>
</dbReference>
<dbReference type="PANTHER" id="PTHR30047:SF7">
    <property type="entry name" value="HIGH-AFFINITY CHOLINE TRANSPORT PROTEIN"/>
    <property type="match status" value="1"/>
</dbReference>
<reference evidence="10" key="1">
    <citation type="submission" date="2016-10" db="EMBL/GenBank/DDBJ databases">
        <authorList>
            <person name="Varghese N."/>
            <person name="Submissions S."/>
        </authorList>
    </citation>
    <scope>NUCLEOTIDE SEQUENCE [LARGE SCALE GENOMIC DNA]</scope>
    <source>
        <strain evidence="10">CGMCC 1.3704</strain>
    </source>
</reference>
<keyword evidence="7 8" id="KW-0472">Membrane</keyword>
<dbReference type="EMBL" id="FOSB01000005">
    <property type="protein sequence ID" value="SFJ87224.1"/>
    <property type="molecule type" value="Genomic_DNA"/>
</dbReference>
<feature type="transmembrane region" description="Helical" evidence="8">
    <location>
        <begin position="143"/>
        <end position="161"/>
    </location>
</feature>
<accession>A0A1I3UV70</accession>
<dbReference type="Proteomes" id="UP000183557">
    <property type="component" value="Unassembled WGS sequence"/>
</dbReference>
<evidence type="ECO:0000313" key="10">
    <source>
        <dbReference type="Proteomes" id="UP000183557"/>
    </source>
</evidence>
<dbReference type="InterPro" id="IPR000060">
    <property type="entry name" value="BCCT_transptr"/>
</dbReference>
<keyword evidence="3" id="KW-0813">Transport</keyword>
<dbReference type="AlphaFoldDB" id="A0A1I3UV70"/>
<dbReference type="GO" id="GO:0022857">
    <property type="term" value="F:transmembrane transporter activity"/>
    <property type="evidence" value="ECO:0007669"/>
    <property type="project" value="InterPro"/>
</dbReference>
<evidence type="ECO:0000256" key="1">
    <source>
        <dbReference type="ARBA" id="ARBA00004651"/>
    </source>
</evidence>
<feature type="transmembrane region" description="Helical" evidence="8">
    <location>
        <begin position="48"/>
        <end position="67"/>
    </location>
</feature>
<gene>
    <name evidence="9" type="ORF">SAMN04487936_10527</name>
</gene>
<evidence type="ECO:0000313" key="9">
    <source>
        <dbReference type="EMBL" id="SFJ87224.1"/>
    </source>
</evidence>
<feature type="transmembrane region" description="Helical" evidence="8">
    <location>
        <begin position="351"/>
        <end position="375"/>
    </location>
</feature>
<dbReference type="eggNOG" id="COG1292">
    <property type="taxonomic scope" value="Bacteria"/>
</dbReference>
<feature type="transmembrane region" description="Helical" evidence="8">
    <location>
        <begin position="231"/>
        <end position="248"/>
    </location>
</feature>
<dbReference type="RefSeq" id="WP_075036336.1">
    <property type="nucleotide sequence ID" value="NZ_FOSB01000005.1"/>
</dbReference>
<dbReference type="STRING" id="240302.BN982_02429"/>
<protein>
    <submittedName>
        <fullName evidence="9">Betaine/carnitine transporter, BCCT family</fullName>
    </submittedName>
</protein>
<keyword evidence="5 8" id="KW-0812">Transmembrane</keyword>
<keyword evidence="6 8" id="KW-1133">Transmembrane helix</keyword>
<keyword evidence="10" id="KW-1185">Reference proteome</keyword>
<dbReference type="OrthoDB" id="9775735at2"/>
<dbReference type="Pfam" id="PF02028">
    <property type="entry name" value="BCCT"/>
    <property type="match status" value="1"/>
</dbReference>
<feature type="transmembrane region" description="Helical" evidence="8">
    <location>
        <begin position="321"/>
        <end position="339"/>
    </location>
</feature>
<dbReference type="InterPro" id="IPR018093">
    <property type="entry name" value="BCCT_CS"/>
</dbReference>